<dbReference type="EMBL" id="MNBE01000356">
    <property type="protein sequence ID" value="OKP10344.1"/>
    <property type="molecule type" value="Genomic_DNA"/>
</dbReference>
<proteinExistence type="predicted"/>
<organism evidence="2 3">
    <name type="scientific">Penicillium subrubescens</name>
    <dbReference type="NCBI Taxonomy" id="1316194"/>
    <lineage>
        <taxon>Eukaryota</taxon>
        <taxon>Fungi</taxon>
        <taxon>Dikarya</taxon>
        <taxon>Ascomycota</taxon>
        <taxon>Pezizomycotina</taxon>
        <taxon>Eurotiomycetes</taxon>
        <taxon>Eurotiomycetidae</taxon>
        <taxon>Eurotiales</taxon>
        <taxon>Aspergillaceae</taxon>
        <taxon>Penicillium</taxon>
    </lineage>
</organism>
<dbReference type="AlphaFoldDB" id="A0A1Q5UD01"/>
<comment type="caution">
    <text evidence="2">The sequence shown here is derived from an EMBL/GenBank/DDBJ whole genome shotgun (WGS) entry which is preliminary data.</text>
</comment>
<accession>A0A1Q5UD01</accession>
<evidence type="ECO:0000313" key="3">
    <source>
        <dbReference type="Proteomes" id="UP000186955"/>
    </source>
</evidence>
<evidence type="ECO:0000256" key="1">
    <source>
        <dbReference type="SAM" id="MobiDB-lite"/>
    </source>
</evidence>
<sequence length="230" mass="25984">KGHNWIDEELSLVCYLRNIRHWRFTQIQKTNFPSLSRHSVGGAYRNLPPEERTRRALAVASVIADCHHTTEHNSLRQAQAALPSPEQGPSYPSSTNTDAVLTSTGNNQARYNLRPNRPSTFTDQQSRYVVDRIRFPHFFESYSQHLKPYELPDSEYVPPSHTPSPRSSERSQSVHSSQPSKASSLELFGLEPRSPELFSCTPSALSIHSSDTSSAEFFSTEESPHQDGFE</sequence>
<evidence type="ECO:0000313" key="2">
    <source>
        <dbReference type="EMBL" id="OKP10344.1"/>
    </source>
</evidence>
<dbReference type="Proteomes" id="UP000186955">
    <property type="component" value="Unassembled WGS sequence"/>
</dbReference>
<gene>
    <name evidence="2" type="ORF">PENSUB_4233</name>
</gene>
<feature type="region of interest" description="Disordered" evidence="1">
    <location>
        <begin position="76"/>
        <end position="125"/>
    </location>
</feature>
<keyword evidence="3" id="KW-1185">Reference proteome</keyword>
<feature type="non-terminal residue" evidence="2">
    <location>
        <position position="1"/>
    </location>
</feature>
<feature type="compositionally biased region" description="Low complexity" evidence="1">
    <location>
        <begin position="164"/>
        <end position="184"/>
    </location>
</feature>
<feature type="compositionally biased region" description="Polar residues" evidence="1">
    <location>
        <begin position="90"/>
        <end position="110"/>
    </location>
</feature>
<feature type="compositionally biased region" description="Low complexity" evidence="1">
    <location>
        <begin position="209"/>
        <end position="221"/>
    </location>
</feature>
<reference evidence="2 3" key="1">
    <citation type="submission" date="2016-10" db="EMBL/GenBank/DDBJ databases">
        <title>Genome sequence of the ascomycete fungus Penicillium subrubescens.</title>
        <authorList>
            <person name="De Vries R.P."/>
            <person name="Peng M."/>
            <person name="Dilokpimol A."/>
            <person name="Hilden K."/>
            <person name="Makela M.R."/>
            <person name="Grigoriev I."/>
            <person name="Riley R."/>
            <person name="Granchi Z."/>
        </authorList>
    </citation>
    <scope>NUCLEOTIDE SEQUENCE [LARGE SCALE GENOMIC DNA]</scope>
    <source>
        <strain evidence="2 3">CBS 132785</strain>
    </source>
</reference>
<name>A0A1Q5UD01_9EURO</name>
<feature type="region of interest" description="Disordered" evidence="1">
    <location>
        <begin position="150"/>
        <end position="230"/>
    </location>
</feature>
<protein>
    <submittedName>
        <fullName evidence="2">Uncharacterized protein</fullName>
    </submittedName>
</protein>